<evidence type="ECO:0000256" key="1">
    <source>
        <dbReference type="ARBA" id="ARBA00004323"/>
    </source>
</evidence>
<dbReference type="Pfam" id="PF00777">
    <property type="entry name" value="Glyco_transf_29"/>
    <property type="match status" value="1"/>
</dbReference>
<evidence type="ECO:0000256" key="3">
    <source>
        <dbReference type="ARBA" id="ARBA00022676"/>
    </source>
</evidence>
<evidence type="ECO:0000256" key="6">
    <source>
        <dbReference type="ARBA" id="ARBA00022968"/>
    </source>
</evidence>
<feature type="region of interest" description="Disordered" evidence="11">
    <location>
        <begin position="55"/>
        <end position="104"/>
    </location>
</feature>
<gene>
    <name evidence="12" type="ORF">TSPGSL018_5718</name>
</gene>
<dbReference type="InterPro" id="IPR050943">
    <property type="entry name" value="Glycosyltr_29_Sialyltrsf"/>
</dbReference>
<evidence type="ECO:0000256" key="8">
    <source>
        <dbReference type="ARBA" id="ARBA00023034"/>
    </source>
</evidence>
<dbReference type="GO" id="GO:0008373">
    <property type="term" value="F:sialyltransferase activity"/>
    <property type="evidence" value="ECO:0007669"/>
    <property type="project" value="InterPro"/>
</dbReference>
<dbReference type="InterPro" id="IPR001675">
    <property type="entry name" value="Glyco_trans_29"/>
</dbReference>
<dbReference type="EMBL" id="GBEZ01002629">
    <property type="protein sequence ID" value="JAC82443.1"/>
    <property type="molecule type" value="Transcribed_RNA"/>
</dbReference>
<dbReference type="Gene3D" id="3.90.1480.20">
    <property type="entry name" value="Glycosyl transferase family 29"/>
    <property type="match status" value="1"/>
</dbReference>
<dbReference type="PANTHER" id="PTHR11987:SF36">
    <property type="entry name" value="SIA-ALPHA-2,3-GAL-BETA-1,4-GLCNAC-R:ALPHA 2,8-SIALYLTRANSFERASE"/>
    <property type="match status" value="1"/>
</dbReference>
<keyword evidence="4 12" id="KW-0808">Transferase</keyword>
<dbReference type="GO" id="GO:0000139">
    <property type="term" value="C:Golgi membrane"/>
    <property type="evidence" value="ECO:0007669"/>
    <property type="project" value="UniProtKB-SubCell"/>
</dbReference>
<proteinExistence type="inferred from homology"/>
<dbReference type="AlphaFoldDB" id="A0A061SDR3"/>
<evidence type="ECO:0000256" key="9">
    <source>
        <dbReference type="ARBA" id="ARBA00023136"/>
    </source>
</evidence>
<keyword evidence="9" id="KW-0472">Membrane</keyword>
<evidence type="ECO:0000256" key="4">
    <source>
        <dbReference type="ARBA" id="ARBA00022679"/>
    </source>
</evidence>
<dbReference type="PANTHER" id="PTHR11987">
    <property type="entry name" value="ALPHA-2,8-SIALYLTRANSFERASE"/>
    <property type="match status" value="1"/>
</dbReference>
<evidence type="ECO:0000256" key="7">
    <source>
        <dbReference type="ARBA" id="ARBA00022989"/>
    </source>
</evidence>
<keyword evidence="8" id="KW-0333">Golgi apparatus</keyword>
<dbReference type="InterPro" id="IPR038578">
    <property type="entry name" value="GT29-like_sf"/>
</dbReference>
<keyword evidence="7" id="KW-1133">Transmembrane helix</keyword>
<name>A0A061SDR3_9CHLO</name>
<keyword evidence="6" id="KW-0735">Signal-anchor</keyword>
<feature type="compositionally biased region" description="Low complexity" evidence="11">
    <location>
        <begin position="95"/>
        <end position="104"/>
    </location>
</feature>
<evidence type="ECO:0000313" key="12">
    <source>
        <dbReference type="EMBL" id="JAC82443.1"/>
    </source>
</evidence>
<comment type="subcellular location">
    <subcellularLocation>
        <location evidence="1">Golgi apparatus membrane</location>
        <topology evidence="1">Single-pass type II membrane protein</topology>
    </subcellularLocation>
</comment>
<keyword evidence="3 12" id="KW-0328">Glycosyltransferase</keyword>
<feature type="region of interest" description="Disordered" evidence="11">
    <location>
        <begin position="1"/>
        <end position="31"/>
    </location>
</feature>
<accession>A0A061SDR3</accession>
<keyword evidence="5" id="KW-0812">Transmembrane</keyword>
<evidence type="ECO:0000256" key="10">
    <source>
        <dbReference type="ARBA" id="ARBA00023180"/>
    </source>
</evidence>
<organism evidence="12">
    <name type="scientific">Tetraselmis sp. GSL018</name>
    <dbReference type="NCBI Taxonomy" id="582737"/>
    <lineage>
        <taxon>Eukaryota</taxon>
        <taxon>Viridiplantae</taxon>
        <taxon>Chlorophyta</taxon>
        <taxon>core chlorophytes</taxon>
        <taxon>Chlorodendrophyceae</taxon>
        <taxon>Chlorodendrales</taxon>
        <taxon>Chlorodendraceae</taxon>
        <taxon>Tetraselmis</taxon>
    </lineage>
</organism>
<keyword evidence="10" id="KW-0325">Glycoprotein</keyword>
<evidence type="ECO:0000256" key="2">
    <source>
        <dbReference type="ARBA" id="ARBA00006003"/>
    </source>
</evidence>
<sequence>MGGLQAPGVPGSAADVPWRPSAVGPPHEDPRGPPCGFGRIVICAVSSVRVVAPPELPAASDPSWKRREAARTKSRSYSGCGKKGGVGVAVPKPPQSTVRSSRPVVPAVSRRRLSEVLHSVKGPSRRLTYAHATSSLSEVCKRHRRAVLSRAANRAPLSEGRQALADCLRGDPGCHSADPDTLRSEAESLPGIKAIRRAATPCFLTTRSGECSRLGANPETGNPRDHLHEGEFWPFRMRPSNDLRGGQFQTCALVSNGPLVKIARNRQAIDSHESVWRFNLMSAGPKQGAFAGTKTTMRMFNRLRGIQAMETRAGRGLATKEHGAEQWLFWNSASAAYITDLKRRYPNVPMSLLHSNLLTWIVNVYFKLRSDIAGLGLHNFSCPDNISSGIHSLLMSLQVCKSVNLFGFSYSQEVLRTRPGHMDETHSMYAGHSWALDATMIRLLHLSGLVNVCTADDPSIDLKDLRSGRIGATHL</sequence>
<evidence type="ECO:0000256" key="11">
    <source>
        <dbReference type="SAM" id="MobiDB-lite"/>
    </source>
</evidence>
<reference evidence="12" key="1">
    <citation type="submission" date="2014-05" db="EMBL/GenBank/DDBJ databases">
        <title>The transcriptome of the halophilic microalga Tetraselmis sp. GSL018 isolated from the Great Salt Lake, Utah.</title>
        <authorList>
            <person name="Jinkerson R.E."/>
            <person name="D'Adamo S."/>
            <person name="Posewitz M.C."/>
        </authorList>
    </citation>
    <scope>NUCLEOTIDE SEQUENCE</scope>
    <source>
        <strain evidence="12">GSL018</strain>
    </source>
</reference>
<evidence type="ECO:0000256" key="5">
    <source>
        <dbReference type="ARBA" id="ARBA00022692"/>
    </source>
</evidence>
<protein>
    <submittedName>
        <fullName evidence="12">Beta-galactoside alpha--sialyltransferase 1</fullName>
    </submittedName>
</protein>
<comment type="similarity">
    <text evidence="2">Belongs to the glycosyltransferase 29 family.</text>
</comment>